<keyword evidence="10" id="KW-0808">Transferase</keyword>
<evidence type="ECO:0000256" key="6">
    <source>
        <dbReference type="ARBA" id="ARBA00012487"/>
    </source>
</evidence>
<comment type="similarity">
    <text evidence="5">Belongs to the CDS family.</text>
</comment>
<accession>A0A532V6K4</accession>
<evidence type="ECO:0000256" key="19">
    <source>
        <dbReference type="ARBA" id="ARBA00031825"/>
    </source>
</evidence>
<evidence type="ECO:0000313" key="26">
    <source>
        <dbReference type="Proteomes" id="UP000317778"/>
    </source>
</evidence>
<evidence type="ECO:0000256" key="22">
    <source>
        <dbReference type="ARBA" id="ARBA00032743"/>
    </source>
</evidence>
<dbReference type="PANTHER" id="PTHR46382">
    <property type="entry name" value="PHOSPHATIDATE CYTIDYLYLTRANSFERASE"/>
    <property type="match status" value="1"/>
</dbReference>
<dbReference type="Proteomes" id="UP000317778">
    <property type="component" value="Unassembled WGS sequence"/>
</dbReference>
<comment type="catalytic activity">
    <reaction evidence="1">
        <text>a 1,2-diacyl-sn-glycero-3-phosphate + CTP + H(+) = a CDP-1,2-diacyl-sn-glycerol + diphosphate</text>
        <dbReference type="Rhea" id="RHEA:16229"/>
        <dbReference type="ChEBI" id="CHEBI:15378"/>
        <dbReference type="ChEBI" id="CHEBI:33019"/>
        <dbReference type="ChEBI" id="CHEBI:37563"/>
        <dbReference type="ChEBI" id="CHEBI:58332"/>
        <dbReference type="ChEBI" id="CHEBI:58608"/>
        <dbReference type="EC" id="2.7.7.41"/>
    </reaction>
</comment>
<keyword evidence="13 24" id="KW-1133">Transmembrane helix</keyword>
<evidence type="ECO:0000256" key="8">
    <source>
        <dbReference type="ARBA" id="ARBA00022475"/>
    </source>
</evidence>
<reference evidence="25 26" key="1">
    <citation type="submission" date="2017-06" db="EMBL/GenBank/DDBJ databases">
        <title>Novel microbial phyla capable of carbon fixation and sulfur reduction in deep-sea sediments.</title>
        <authorList>
            <person name="Huang J."/>
            <person name="Baker B."/>
            <person name="Wang Y."/>
        </authorList>
    </citation>
    <scope>NUCLEOTIDE SEQUENCE [LARGE SCALE GENOMIC DNA]</scope>
    <source>
        <strain evidence="25">B3_TA06</strain>
    </source>
</reference>
<evidence type="ECO:0000256" key="11">
    <source>
        <dbReference type="ARBA" id="ARBA00022692"/>
    </source>
</evidence>
<keyword evidence="12" id="KW-0548">Nucleotidyltransferase</keyword>
<dbReference type="PANTHER" id="PTHR46382:SF1">
    <property type="entry name" value="PHOSPHATIDATE CYTIDYLYLTRANSFERASE"/>
    <property type="match status" value="1"/>
</dbReference>
<feature type="transmembrane region" description="Helical" evidence="24">
    <location>
        <begin position="124"/>
        <end position="144"/>
    </location>
</feature>
<feature type="transmembrane region" description="Helical" evidence="24">
    <location>
        <begin position="233"/>
        <end position="254"/>
    </location>
</feature>
<evidence type="ECO:0000256" key="24">
    <source>
        <dbReference type="SAM" id="Phobius"/>
    </source>
</evidence>
<evidence type="ECO:0000256" key="2">
    <source>
        <dbReference type="ARBA" id="ARBA00004651"/>
    </source>
</evidence>
<evidence type="ECO:0000313" key="25">
    <source>
        <dbReference type="EMBL" id="TKJ42830.1"/>
    </source>
</evidence>
<evidence type="ECO:0000256" key="9">
    <source>
        <dbReference type="ARBA" id="ARBA00022516"/>
    </source>
</evidence>
<dbReference type="EMBL" id="NJBO01000008">
    <property type="protein sequence ID" value="TKJ42830.1"/>
    <property type="molecule type" value="Genomic_DNA"/>
</dbReference>
<evidence type="ECO:0000256" key="3">
    <source>
        <dbReference type="ARBA" id="ARBA00005119"/>
    </source>
</evidence>
<evidence type="ECO:0000256" key="15">
    <source>
        <dbReference type="ARBA" id="ARBA00023136"/>
    </source>
</evidence>
<gene>
    <name evidence="25" type="ORF">CEE36_06075</name>
</gene>
<evidence type="ECO:0000256" key="20">
    <source>
        <dbReference type="ARBA" id="ARBA00032253"/>
    </source>
</evidence>
<dbReference type="GO" id="GO:0004605">
    <property type="term" value="F:phosphatidate cytidylyltransferase activity"/>
    <property type="evidence" value="ECO:0007669"/>
    <property type="project" value="UniProtKB-EC"/>
</dbReference>
<evidence type="ECO:0000256" key="4">
    <source>
        <dbReference type="ARBA" id="ARBA00005189"/>
    </source>
</evidence>
<feature type="transmembrane region" description="Helical" evidence="24">
    <location>
        <begin position="6"/>
        <end position="31"/>
    </location>
</feature>
<feature type="transmembrane region" description="Helical" evidence="24">
    <location>
        <begin position="165"/>
        <end position="184"/>
    </location>
</feature>
<evidence type="ECO:0000256" key="5">
    <source>
        <dbReference type="ARBA" id="ARBA00010185"/>
    </source>
</evidence>
<keyword evidence="17" id="KW-1208">Phospholipid metabolism</keyword>
<organism evidence="25 26">
    <name type="scientific">candidate division TA06 bacterium B3_TA06</name>
    <dbReference type="NCBI Taxonomy" id="2012487"/>
    <lineage>
        <taxon>Bacteria</taxon>
        <taxon>Bacteria division TA06</taxon>
    </lineage>
</organism>
<evidence type="ECO:0000256" key="7">
    <source>
        <dbReference type="ARBA" id="ARBA00019373"/>
    </source>
</evidence>
<feature type="transmembrane region" description="Helical" evidence="24">
    <location>
        <begin position="43"/>
        <end position="61"/>
    </location>
</feature>
<keyword evidence="9" id="KW-0444">Lipid biosynthesis</keyword>
<evidence type="ECO:0000256" key="10">
    <source>
        <dbReference type="ARBA" id="ARBA00022679"/>
    </source>
</evidence>
<proteinExistence type="inferred from homology"/>
<feature type="transmembrane region" description="Helical" evidence="24">
    <location>
        <begin position="190"/>
        <end position="212"/>
    </location>
</feature>
<dbReference type="GO" id="GO:0016024">
    <property type="term" value="P:CDP-diacylglycerol biosynthetic process"/>
    <property type="evidence" value="ECO:0007669"/>
    <property type="project" value="TreeGrafter"/>
</dbReference>
<dbReference type="EC" id="2.7.7.41" evidence="6"/>
<keyword evidence="14" id="KW-0443">Lipid metabolism</keyword>
<feature type="transmembrane region" description="Helical" evidence="24">
    <location>
        <begin position="92"/>
        <end position="112"/>
    </location>
</feature>
<protein>
    <recommendedName>
        <fullName evidence="7">Phosphatidate cytidylyltransferase</fullName>
        <ecNumber evidence="6">2.7.7.41</ecNumber>
    </recommendedName>
    <alternativeName>
        <fullName evidence="20">CDP-DAG synthase</fullName>
    </alternativeName>
    <alternativeName>
        <fullName evidence="22">CDP-DG synthase</fullName>
    </alternativeName>
    <alternativeName>
        <fullName evidence="18">CDP-diacylglycerol synthase</fullName>
    </alternativeName>
    <alternativeName>
        <fullName evidence="21">CDP-diglyceride pyrophosphorylase</fullName>
    </alternativeName>
    <alternativeName>
        <fullName evidence="23">CDP-diglyceride synthase</fullName>
    </alternativeName>
    <alternativeName>
        <fullName evidence="19">CTP:phosphatidate cytidylyltransferase</fullName>
    </alternativeName>
</protein>
<comment type="caution">
    <text evidence="25">The sequence shown here is derived from an EMBL/GenBank/DDBJ whole genome shotgun (WGS) entry which is preliminary data.</text>
</comment>
<evidence type="ECO:0000256" key="17">
    <source>
        <dbReference type="ARBA" id="ARBA00023264"/>
    </source>
</evidence>
<evidence type="ECO:0000256" key="14">
    <source>
        <dbReference type="ARBA" id="ARBA00023098"/>
    </source>
</evidence>
<comment type="subcellular location">
    <subcellularLocation>
        <location evidence="2">Cell membrane</location>
        <topology evidence="2">Multi-pass membrane protein</topology>
    </subcellularLocation>
</comment>
<evidence type="ECO:0000256" key="12">
    <source>
        <dbReference type="ARBA" id="ARBA00022695"/>
    </source>
</evidence>
<dbReference type="Pfam" id="PF01148">
    <property type="entry name" value="CTP_transf_1"/>
    <property type="match status" value="1"/>
</dbReference>
<name>A0A532V6K4_UNCT6</name>
<evidence type="ECO:0000256" key="18">
    <source>
        <dbReference type="ARBA" id="ARBA00029893"/>
    </source>
</evidence>
<dbReference type="GO" id="GO:0005886">
    <property type="term" value="C:plasma membrane"/>
    <property type="evidence" value="ECO:0007669"/>
    <property type="project" value="UniProtKB-SubCell"/>
</dbReference>
<keyword evidence="16" id="KW-0594">Phospholipid biosynthesis</keyword>
<comment type="pathway">
    <text evidence="3">Phospholipid metabolism; CDP-diacylglycerol biosynthesis; CDP-diacylglycerol from sn-glycerol 3-phosphate: step 3/3.</text>
</comment>
<sequence>MVLIPLTLAAMAAPVWIAAIYALLWILAASFEFLRLYIKPFRFYHLLFLIAPILIWAYTLFLTPFSLASHLFAAFVIQVLLWLLFFPSKPALILPLLILPLYLGFVPVHFVLLKQEVVRQGLSYAWLAFPFVMTWVNDTAAYLLGSWLGRTLLCPKISPRKTVEGLISGIVVTVGAGVGYSALFLPDQPLWCGVILALAVALIGVLGDLLESAIKRERGVKNSSEILGGHGGFLDRIDSLMFGVAIYYYLYLLILSL</sequence>
<dbReference type="AlphaFoldDB" id="A0A532V6K4"/>
<feature type="transmembrane region" description="Helical" evidence="24">
    <location>
        <begin position="67"/>
        <end position="85"/>
    </location>
</feature>
<evidence type="ECO:0000256" key="23">
    <source>
        <dbReference type="ARBA" id="ARBA00033406"/>
    </source>
</evidence>
<evidence type="ECO:0000256" key="1">
    <source>
        <dbReference type="ARBA" id="ARBA00001698"/>
    </source>
</evidence>
<comment type="pathway">
    <text evidence="4">Lipid metabolism.</text>
</comment>
<keyword evidence="11 24" id="KW-0812">Transmembrane</keyword>
<keyword evidence="15 24" id="KW-0472">Membrane</keyword>
<evidence type="ECO:0000256" key="13">
    <source>
        <dbReference type="ARBA" id="ARBA00022989"/>
    </source>
</evidence>
<evidence type="ECO:0000256" key="16">
    <source>
        <dbReference type="ARBA" id="ARBA00023209"/>
    </source>
</evidence>
<keyword evidence="8" id="KW-1003">Cell membrane</keyword>
<evidence type="ECO:0000256" key="21">
    <source>
        <dbReference type="ARBA" id="ARBA00032396"/>
    </source>
</evidence>